<comment type="caution">
    <text evidence="3">The sequence shown here is derived from an EMBL/GenBank/DDBJ whole genome shotgun (WGS) entry which is preliminary data.</text>
</comment>
<feature type="region of interest" description="Disordered" evidence="2">
    <location>
        <begin position="1"/>
        <end position="37"/>
    </location>
</feature>
<dbReference type="EMBL" id="JXTC01000102">
    <property type="protein sequence ID" value="PON88807.1"/>
    <property type="molecule type" value="Genomic_DNA"/>
</dbReference>
<dbReference type="OrthoDB" id="1933196at2759"/>
<feature type="coiled-coil region" evidence="1">
    <location>
        <begin position="95"/>
        <end position="122"/>
    </location>
</feature>
<dbReference type="Proteomes" id="UP000237000">
    <property type="component" value="Unassembled WGS sequence"/>
</dbReference>
<dbReference type="PANTHER" id="PTHR35500">
    <property type="entry name" value="OS03G0108700 PROTEIN"/>
    <property type="match status" value="1"/>
</dbReference>
<dbReference type="InParanoid" id="A0A2P5ETG7"/>
<protein>
    <submittedName>
        <fullName evidence="3">Knotted 1-binding protein</fullName>
    </submittedName>
</protein>
<sequence length="147" mass="16676">MEDKGVQLTRKRLKPAPAPAPAPAPSPSPSPSLEDNGATCEILEKPEVEIETNHLVASEEMELHISHILEKMDNFTHLVSELLESGKTIFKELSNEFEERMITIHKEQIEKWQDEIKQLRLLDASNEDAHALLHNARFLLQNAHIES</sequence>
<organism evidence="3 4">
    <name type="scientific">Trema orientale</name>
    <name type="common">Charcoal tree</name>
    <name type="synonym">Celtis orientalis</name>
    <dbReference type="NCBI Taxonomy" id="63057"/>
    <lineage>
        <taxon>Eukaryota</taxon>
        <taxon>Viridiplantae</taxon>
        <taxon>Streptophyta</taxon>
        <taxon>Embryophyta</taxon>
        <taxon>Tracheophyta</taxon>
        <taxon>Spermatophyta</taxon>
        <taxon>Magnoliopsida</taxon>
        <taxon>eudicotyledons</taxon>
        <taxon>Gunneridae</taxon>
        <taxon>Pentapetalae</taxon>
        <taxon>rosids</taxon>
        <taxon>fabids</taxon>
        <taxon>Rosales</taxon>
        <taxon>Cannabaceae</taxon>
        <taxon>Trema</taxon>
    </lineage>
</organism>
<evidence type="ECO:0000313" key="4">
    <source>
        <dbReference type="Proteomes" id="UP000237000"/>
    </source>
</evidence>
<feature type="compositionally biased region" description="Pro residues" evidence="2">
    <location>
        <begin position="16"/>
        <end position="30"/>
    </location>
</feature>
<evidence type="ECO:0000256" key="2">
    <source>
        <dbReference type="SAM" id="MobiDB-lite"/>
    </source>
</evidence>
<dbReference type="FunCoup" id="A0A2P5ETG7">
    <property type="interactions" value="479"/>
</dbReference>
<proteinExistence type="predicted"/>
<keyword evidence="1" id="KW-0175">Coiled coil</keyword>
<keyword evidence="4" id="KW-1185">Reference proteome</keyword>
<dbReference type="STRING" id="63057.A0A2P5ETG7"/>
<dbReference type="PANTHER" id="PTHR35500:SF1">
    <property type="entry name" value="OS03G0108700 PROTEIN"/>
    <property type="match status" value="1"/>
</dbReference>
<reference evidence="4" key="1">
    <citation type="submission" date="2016-06" db="EMBL/GenBank/DDBJ databases">
        <title>Parallel loss of symbiosis genes in relatives of nitrogen-fixing non-legume Parasponia.</title>
        <authorList>
            <person name="Van Velzen R."/>
            <person name="Holmer R."/>
            <person name="Bu F."/>
            <person name="Rutten L."/>
            <person name="Van Zeijl A."/>
            <person name="Liu W."/>
            <person name="Santuari L."/>
            <person name="Cao Q."/>
            <person name="Sharma T."/>
            <person name="Shen D."/>
            <person name="Roswanjaya Y."/>
            <person name="Wardhani T."/>
            <person name="Kalhor M.S."/>
            <person name="Jansen J."/>
            <person name="Van den Hoogen J."/>
            <person name="Gungor B."/>
            <person name="Hartog M."/>
            <person name="Hontelez J."/>
            <person name="Verver J."/>
            <person name="Yang W.-C."/>
            <person name="Schijlen E."/>
            <person name="Repin R."/>
            <person name="Schilthuizen M."/>
            <person name="Schranz E."/>
            <person name="Heidstra R."/>
            <person name="Miyata K."/>
            <person name="Fedorova E."/>
            <person name="Kohlen W."/>
            <person name="Bisseling T."/>
            <person name="Smit S."/>
            <person name="Geurts R."/>
        </authorList>
    </citation>
    <scope>NUCLEOTIDE SEQUENCE [LARGE SCALE GENOMIC DNA]</scope>
    <source>
        <strain evidence="4">cv. RG33-2</strain>
    </source>
</reference>
<gene>
    <name evidence="3" type="ORF">TorRG33x02_155130</name>
</gene>
<evidence type="ECO:0000256" key="1">
    <source>
        <dbReference type="SAM" id="Coils"/>
    </source>
</evidence>
<accession>A0A2P5ETG7</accession>
<name>A0A2P5ETG7_TREOI</name>
<dbReference type="AlphaFoldDB" id="A0A2P5ETG7"/>
<evidence type="ECO:0000313" key="3">
    <source>
        <dbReference type="EMBL" id="PON88807.1"/>
    </source>
</evidence>